<comment type="caution">
    <text evidence="3">The sequence shown here is derived from an EMBL/GenBank/DDBJ whole genome shotgun (WGS) entry which is preliminary data.</text>
</comment>
<gene>
    <name evidence="3" type="ORF">ACHKAR_10565</name>
</gene>
<keyword evidence="4" id="KW-1185">Reference proteome</keyword>
<evidence type="ECO:0000313" key="3">
    <source>
        <dbReference type="EMBL" id="MFH6983887.1"/>
    </source>
</evidence>
<dbReference type="EMBL" id="JBIPKE010000016">
    <property type="protein sequence ID" value="MFH6983887.1"/>
    <property type="molecule type" value="Genomic_DNA"/>
</dbReference>
<reference evidence="3 4" key="1">
    <citation type="journal article" date="2013" name="Int. J. Syst. Evol. Microbiol.">
        <title>Marinoscillum luteum sp. nov., isolated from marine sediment.</title>
        <authorList>
            <person name="Cha I.T."/>
            <person name="Park S.J."/>
            <person name="Kim S.J."/>
            <person name="Kim J.G."/>
            <person name="Jung M.Y."/>
            <person name="Shin K.S."/>
            <person name="Kwon K.K."/>
            <person name="Yang S.H."/>
            <person name="Seo Y.S."/>
            <person name="Rhee S.K."/>
        </authorList>
    </citation>
    <scope>NUCLEOTIDE SEQUENCE [LARGE SCALE GENOMIC DNA]</scope>
    <source>
        <strain evidence="3 4">KCTC 23939</strain>
    </source>
</reference>
<organism evidence="3 4">
    <name type="scientific">Marinoscillum luteum</name>
    <dbReference type="NCBI Taxonomy" id="861051"/>
    <lineage>
        <taxon>Bacteria</taxon>
        <taxon>Pseudomonadati</taxon>
        <taxon>Bacteroidota</taxon>
        <taxon>Cytophagia</taxon>
        <taxon>Cytophagales</taxon>
        <taxon>Reichenbachiellaceae</taxon>
        <taxon>Marinoscillum</taxon>
    </lineage>
</organism>
<sequence>MRKFKLFFYPVYLIAIFLVLYFSMDILAHMDNYKEKIDMTFALRKLPVYLMSAFILLGVLMLVELIAENVQILDLKSRVKKAEEEVLKYKAKLYDQSQEAGDDEEESESFKIDLGDDDDDDD</sequence>
<dbReference type="Proteomes" id="UP001610063">
    <property type="component" value="Unassembled WGS sequence"/>
</dbReference>
<evidence type="ECO:0000256" key="2">
    <source>
        <dbReference type="SAM" id="Phobius"/>
    </source>
</evidence>
<keyword evidence="2" id="KW-1133">Transmembrane helix</keyword>
<evidence type="ECO:0000256" key="1">
    <source>
        <dbReference type="SAM" id="MobiDB-lite"/>
    </source>
</evidence>
<feature type="transmembrane region" description="Helical" evidence="2">
    <location>
        <begin position="48"/>
        <end position="67"/>
    </location>
</feature>
<evidence type="ECO:0000313" key="4">
    <source>
        <dbReference type="Proteomes" id="UP001610063"/>
    </source>
</evidence>
<accession>A0ABW7N975</accession>
<proteinExistence type="predicted"/>
<feature type="region of interest" description="Disordered" evidence="1">
    <location>
        <begin position="96"/>
        <end position="122"/>
    </location>
</feature>
<name>A0ABW7N975_9BACT</name>
<keyword evidence="2" id="KW-0472">Membrane</keyword>
<keyword evidence="2" id="KW-0812">Transmembrane</keyword>
<evidence type="ECO:0008006" key="5">
    <source>
        <dbReference type="Google" id="ProtNLM"/>
    </source>
</evidence>
<protein>
    <recommendedName>
        <fullName evidence="5">Lipopolysaccharide assembly protein A domain-containing protein</fullName>
    </recommendedName>
</protein>
<dbReference type="RefSeq" id="WP_395417401.1">
    <property type="nucleotide sequence ID" value="NZ_JBIPKE010000016.1"/>
</dbReference>
<feature type="transmembrane region" description="Helical" evidence="2">
    <location>
        <begin position="7"/>
        <end position="28"/>
    </location>
</feature>